<sequence length="273" mass="31433">MDYPLIKPRDFRVDPTRGNRPHEAHFIWESIDPLDEMIRGKFRGYKLQYWKSSEGRRNKIEVPIVIDSDTANLRHDIRASIFDLPANTAFRAQVSVMNGHRAGPPSDTIDFKTSEGVPGPVRNLQSDEVDSHHAVLKWDPPDEPNGLLQGYDLGYQKVNGETQGEIRALEPKINNPSHTSARITDLQPNNEYRFFSSSDSWSGLDIDESRLPLTSYRERTARGYVVFNTYITIMLWDPKSDGPRKILLPSNFEQRYLWIVNWMKSSVLAPKYD</sequence>
<accession>K1QLP2</accession>
<reference evidence="2" key="1">
    <citation type="journal article" date="2012" name="Nature">
        <title>The oyster genome reveals stress adaptation and complexity of shell formation.</title>
        <authorList>
            <person name="Zhang G."/>
            <person name="Fang X."/>
            <person name="Guo X."/>
            <person name="Li L."/>
            <person name="Luo R."/>
            <person name="Xu F."/>
            <person name="Yang P."/>
            <person name="Zhang L."/>
            <person name="Wang X."/>
            <person name="Qi H."/>
            <person name="Xiong Z."/>
            <person name="Que H."/>
            <person name="Xie Y."/>
            <person name="Holland P.W."/>
            <person name="Paps J."/>
            <person name="Zhu Y."/>
            <person name="Wu F."/>
            <person name="Chen Y."/>
            <person name="Wang J."/>
            <person name="Peng C."/>
            <person name="Meng J."/>
            <person name="Yang L."/>
            <person name="Liu J."/>
            <person name="Wen B."/>
            <person name="Zhang N."/>
            <person name="Huang Z."/>
            <person name="Zhu Q."/>
            <person name="Feng Y."/>
            <person name="Mount A."/>
            <person name="Hedgecock D."/>
            <person name="Xu Z."/>
            <person name="Liu Y."/>
            <person name="Domazet-Loso T."/>
            <person name="Du Y."/>
            <person name="Sun X."/>
            <person name="Zhang S."/>
            <person name="Liu B."/>
            <person name="Cheng P."/>
            <person name="Jiang X."/>
            <person name="Li J."/>
            <person name="Fan D."/>
            <person name="Wang W."/>
            <person name="Fu W."/>
            <person name="Wang T."/>
            <person name="Wang B."/>
            <person name="Zhang J."/>
            <person name="Peng Z."/>
            <person name="Li Y."/>
            <person name="Li N."/>
            <person name="Wang J."/>
            <person name="Chen M."/>
            <person name="He Y."/>
            <person name="Tan F."/>
            <person name="Song X."/>
            <person name="Zheng Q."/>
            <person name="Huang R."/>
            <person name="Yang H."/>
            <person name="Du X."/>
            <person name="Chen L."/>
            <person name="Yang M."/>
            <person name="Gaffney P.M."/>
            <person name="Wang S."/>
            <person name="Luo L."/>
            <person name="She Z."/>
            <person name="Ming Y."/>
            <person name="Huang W."/>
            <person name="Zhang S."/>
            <person name="Huang B."/>
            <person name="Zhang Y."/>
            <person name="Qu T."/>
            <person name="Ni P."/>
            <person name="Miao G."/>
            <person name="Wang J."/>
            <person name="Wang Q."/>
            <person name="Steinberg C.E."/>
            <person name="Wang H."/>
            <person name="Li N."/>
            <person name="Qian L."/>
            <person name="Zhang G."/>
            <person name="Li Y."/>
            <person name="Yang H."/>
            <person name="Liu X."/>
            <person name="Wang J."/>
            <person name="Yin Y."/>
            <person name="Wang J."/>
        </authorList>
    </citation>
    <scope>NUCLEOTIDE SEQUENCE [LARGE SCALE GENOMIC DNA]</scope>
    <source>
        <strain evidence="2">05x7-T-G4-1.051#20</strain>
    </source>
</reference>
<gene>
    <name evidence="2" type="ORF">CGI_10023518</name>
</gene>
<dbReference type="EMBL" id="JH816961">
    <property type="protein sequence ID" value="EKC37757.1"/>
    <property type="molecule type" value="Genomic_DNA"/>
</dbReference>
<dbReference type="Pfam" id="PF00041">
    <property type="entry name" value="fn3"/>
    <property type="match status" value="1"/>
</dbReference>
<dbReference type="AlphaFoldDB" id="K1QLP2"/>
<dbReference type="PROSITE" id="PS50853">
    <property type="entry name" value="FN3"/>
    <property type="match status" value="2"/>
</dbReference>
<organism evidence="2">
    <name type="scientific">Magallana gigas</name>
    <name type="common">Pacific oyster</name>
    <name type="synonym">Crassostrea gigas</name>
    <dbReference type="NCBI Taxonomy" id="29159"/>
    <lineage>
        <taxon>Eukaryota</taxon>
        <taxon>Metazoa</taxon>
        <taxon>Spiralia</taxon>
        <taxon>Lophotrochozoa</taxon>
        <taxon>Mollusca</taxon>
        <taxon>Bivalvia</taxon>
        <taxon>Autobranchia</taxon>
        <taxon>Pteriomorphia</taxon>
        <taxon>Ostreida</taxon>
        <taxon>Ostreoidea</taxon>
        <taxon>Ostreidae</taxon>
        <taxon>Magallana</taxon>
    </lineage>
</organism>
<dbReference type="HOGENOM" id="CLU_1020298_0_0_1"/>
<feature type="domain" description="Fibronectin type-III" evidence="1">
    <location>
        <begin position="120"/>
        <end position="223"/>
    </location>
</feature>
<evidence type="ECO:0000313" key="2">
    <source>
        <dbReference type="EMBL" id="EKC37757.1"/>
    </source>
</evidence>
<proteinExistence type="predicted"/>
<dbReference type="SUPFAM" id="SSF49265">
    <property type="entry name" value="Fibronectin type III"/>
    <property type="match status" value="1"/>
</dbReference>
<dbReference type="PANTHER" id="PTHR46957">
    <property type="entry name" value="CYTOKINE RECEPTOR"/>
    <property type="match status" value="1"/>
</dbReference>
<dbReference type="PANTHER" id="PTHR46957:SF3">
    <property type="entry name" value="CYTOKINE RECEPTOR"/>
    <property type="match status" value="1"/>
</dbReference>
<dbReference type="SMART" id="SM00060">
    <property type="entry name" value="FN3"/>
    <property type="match status" value="2"/>
</dbReference>
<dbReference type="InterPro" id="IPR003961">
    <property type="entry name" value="FN3_dom"/>
</dbReference>
<dbReference type="InterPro" id="IPR036116">
    <property type="entry name" value="FN3_sf"/>
</dbReference>
<dbReference type="CDD" id="cd00063">
    <property type="entry name" value="FN3"/>
    <property type="match status" value="2"/>
</dbReference>
<dbReference type="Gene3D" id="2.60.40.10">
    <property type="entry name" value="Immunoglobulins"/>
    <property type="match status" value="2"/>
</dbReference>
<dbReference type="InterPro" id="IPR050713">
    <property type="entry name" value="RTP_Phos/Ushers"/>
</dbReference>
<dbReference type="GO" id="GO:0016020">
    <property type="term" value="C:membrane"/>
    <property type="evidence" value="ECO:0007669"/>
    <property type="project" value="UniProtKB-SubCell"/>
</dbReference>
<name>K1QLP2_MAGGI</name>
<evidence type="ECO:0000259" key="1">
    <source>
        <dbReference type="PROSITE" id="PS50853"/>
    </source>
</evidence>
<dbReference type="InParanoid" id="K1QLP2"/>
<dbReference type="InterPro" id="IPR013783">
    <property type="entry name" value="Ig-like_fold"/>
</dbReference>
<feature type="domain" description="Fibronectin type-III" evidence="1">
    <location>
        <begin position="7"/>
        <end position="116"/>
    </location>
</feature>
<protein>
    <submittedName>
        <fullName evidence="2">Neuroglian</fullName>
    </submittedName>
</protein>